<dbReference type="Gene3D" id="2.160.10.10">
    <property type="entry name" value="Hexapeptide repeat proteins"/>
    <property type="match status" value="1"/>
</dbReference>
<evidence type="ECO:0008006" key="6">
    <source>
        <dbReference type="Google" id="ProtNLM"/>
    </source>
</evidence>
<dbReference type="InterPro" id="IPR011004">
    <property type="entry name" value="Trimer_LpxA-like_sf"/>
</dbReference>
<dbReference type="CDD" id="cd03360">
    <property type="entry name" value="LbH_AT_putative"/>
    <property type="match status" value="1"/>
</dbReference>
<dbReference type="PANTHER" id="PTHR43300">
    <property type="entry name" value="ACETYLTRANSFERASE"/>
    <property type="match status" value="1"/>
</dbReference>
<evidence type="ECO:0000313" key="4">
    <source>
        <dbReference type="EMBL" id="GAA4114321.1"/>
    </source>
</evidence>
<feature type="domain" description="BioF2-like acetyltransferase" evidence="2">
    <location>
        <begin position="386"/>
        <end position="527"/>
    </location>
</feature>
<dbReference type="RefSeq" id="WP_344925882.1">
    <property type="nucleotide sequence ID" value="NZ_BAABCW010000004.1"/>
</dbReference>
<dbReference type="Proteomes" id="UP001500459">
    <property type="component" value="Unassembled WGS sequence"/>
</dbReference>
<organism evidence="4 5">
    <name type="scientific">Aquimarina addita</name>
    <dbReference type="NCBI Taxonomy" id="870485"/>
    <lineage>
        <taxon>Bacteria</taxon>
        <taxon>Pseudomonadati</taxon>
        <taxon>Bacteroidota</taxon>
        <taxon>Flavobacteriia</taxon>
        <taxon>Flavobacteriales</taxon>
        <taxon>Flavobacteriaceae</taxon>
        <taxon>Aquimarina</taxon>
    </lineage>
</organism>
<comment type="caution">
    <text evidence="4">The sequence shown here is derived from an EMBL/GenBank/DDBJ whole genome shotgun (WGS) entry which is preliminary data.</text>
</comment>
<dbReference type="SUPFAM" id="SSF55729">
    <property type="entry name" value="Acyl-CoA N-acyltransferases (Nat)"/>
    <property type="match status" value="1"/>
</dbReference>
<dbReference type="InterPro" id="IPR041561">
    <property type="entry name" value="PglD_N"/>
</dbReference>
<dbReference type="NCBIfam" id="TIGR03570">
    <property type="entry name" value="NeuD_NnaD"/>
    <property type="match status" value="1"/>
</dbReference>
<sequence>MDKIVVIGASGHAKVVLEAIELNKKYEILGFIDTYKAIGDKLLGYEVLGQESFLKELAIKGVKKGIISIGDNWIRSIIYQKIIKLVPDFEFITVVHPSAIISPYATIGKGTVVLASGTVNADAVVGDFCIINTNANFGHDSIMQDFSSLAPGVTTGGAVFVGEYTAISIGATVLQNISIGKHTVIGAGAVVTSNVNAYMMSYGVPAKVIRNRKKGEGYLSSVSLDTQFKIKKIKTKEELNIYEKNVKAVYDSNPFYKVELLDTTDMNIHRLCYFVLNRDDTPIIIMPFYKRRITVDGVNTEYSDVISPYGYSGPLYNPDTIDEDSIKHFWKQVNIWYRKKNIISEFIRFSLNGNHIQYNGVLSPSLKNIKGNIIEKDVQWEKFKPKVRNNHRKAVQEELKLVMYRNSISQDIIKDFYDIYIQTMHRNNAHSQYFHYIDYFKNFIINNPESCMIAMIYKEDTPISTELILIDGSTLYSYLGGTLSDYFYTRPNDFLKIEVLNWAREHNFTHYVLGGGREDGDGLYKYKKSFFPNDEDAIYYIGKKIINQVVYENLVAQKCEGFKSDSIDEKVSDFFPLYRKYE</sequence>
<dbReference type="Gene3D" id="3.40.630.30">
    <property type="match status" value="1"/>
</dbReference>
<protein>
    <recommendedName>
        <fullName evidence="6">Acetyltransferase</fullName>
    </recommendedName>
</protein>
<dbReference type="InterPro" id="IPR016181">
    <property type="entry name" value="Acyl_CoA_acyltransferase"/>
</dbReference>
<dbReference type="Gene3D" id="3.40.50.20">
    <property type="match status" value="1"/>
</dbReference>
<dbReference type="InterPro" id="IPR038740">
    <property type="entry name" value="BioF2-like_GNAT_dom"/>
</dbReference>
<evidence type="ECO:0000313" key="5">
    <source>
        <dbReference type="Proteomes" id="UP001500459"/>
    </source>
</evidence>
<dbReference type="Pfam" id="PF13480">
    <property type="entry name" value="Acetyltransf_6"/>
    <property type="match status" value="1"/>
</dbReference>
<name>A0ABP7XF24_9FLAO</name>
<accession>A0ABP7XF24</accession>
<dbReference type="EMBL" id="BAABCW010000004">
    <property type="protein sequence ID" value="GAA4114321.1"/>
    <property type="molecule type" value="Genomic_DNA"/>
</dbReference>
<reference evidence="5" key="1">
    <citation type="journal article" date="2019" name="Int. J. Syst. Evol. Microbiol.">
        <title>The Global Catalogue of Microorganisms (GCM) 10K type strain sequencing project: providing services to taxonomists for standard genome sequencing and annotation.</title>
        <authorList>
            <consortium name="The Broad Institute Genomics Platform"/>
            <consortium name="The Broad Institute Genome Sequencing Center for Infectious Disease"/>
            <person name="Wu L."/>
            <person name="Ma J."/>
        </authorList>
    </citation>
    <scope>NUCLEOTIDE SEQUENCE [LARGE SCALE GENOMIC DNA]</scope>
    <source>
        <strain evidence="5">JCM 17106</strain>
    </source>
</reference>
<feature type="domain" description="PglD N-terminal" evidence="3">
    <location>
        <begin position="3"/>
        <end position="82"/>
    </location>
</feature>
<comment type="similarity">
    <text evidence="1">Belongs to the transferase hexapeptide repeat family.</text>
</comment>
<evidence type="ECO:0000259" key="2">
    <source>
        <dbReference type="Pfam" id="PF13480"/>
    </source>
</evidence>
<gene>
    <name evidence="4" type="ORF">GCM10022393_13660</name>
</gene>
<dbReference type="InterPro" id="IPR020019">
    <property type="entry name" value="AcTrfase_PglD-like"/>
</dbReference>
<dbReference type="SUPFAM" id="SSF51161">
    <property type="entry name" value="Trimeric LpxA-like enzymes"/>
    <property type="match status" value="1"/>
</dbReference>
<proteinExistence type="inferred from homology"/>
<keyword evidence="5" id="KW-1185">Reference proteome</keyword>
<evidence type="ECO:0000259" key="3">
    <source>
        <dbReference type="Pfam" id="PF17836"/>
    </source>
</evidence>
<evidence type="ECO:0000256" key="1">
    <source>
        <dbReference type="ARBA" id="ARBA00007274"/>
    </source>
</evidence>
<dbReference type="Pfam" id="PF17836">
    <property type="entry name" value="PglD_N"/>
    <property type="match status" value="1"/>
</dbReference>
<dbReference type="PANTHER" id="PTHR43300:SF7">
    <property type="entry name" value="UDP-N-ACETYLBACILLOSAMINE N-ACETYLTRANSFERASE"/>
    <property type="match status" value="1"/>
</dbReference>
<dbReference type="InterPro" id="IPR050179">
    <property type="entry name" value="Trans_hexapeptide_repeat"/>
</dbReference>